<sequence length="87" mass="9733">MSFFRTLFATGNIIAQQFVKPRGLKSHNFYRILRLGGFGLCIGNRFATINPMLGLLTRVTLDQAIFAPCFITTFFVGQALLEGQEKS</sequence>
<gene>
    <name evidence="2" type="ORF">RhiirC2_856916</name>
</gene>
<dbReference type="VEuPathDB" id="FungiDB:FUN_009061"/>
<name>A0A2N1MF91_9GLOM</name>
<proteinExistence type="predicted"/>
<accession>A0A2N1MF91</accession>
<dbReference type="Proteomes" id="UP000233469">
    <property type="component" value="Unassembled WGS sequence"/>
</dbReference>
<protein>
    <submittedName>
        <fullName evidence="2">Uncharacterized protein</fullName>
    </submittedName>
</protein>
<evidence type="ECO:0000256" key="1">
    <source>
        <dbReference type="SAM" id="Phobius"/>
    </source>
</evidence>
<evidence type="ECO:0000313" key="3">
    <source>
        <dbReference type="Proteomes" id="UP000233469"/>
    </source>
</evidence>
<feature type="transmembrane region" description="Helical" evidence="1">
    <location>
        <begin position="32"/>
        <end position="53"/>
    </location>
</feature>
<dbReference type="EMBL" id="LLXL01002639">
    <property type="protein sequence ID" value="PKK60317.1"/>
    <property type="molecule type" value="Genomic_DNA"/>
</dbReference>
<keyword evidence="1" id="KW-0812">Transmembrane</keyword>
<dbReference type="VEuPathDB" id="FungiDB:RhiirFUN_001653"/>
<evidence type="ECO:0000313" key="2">
    <source>
        <dbReference type="EMBL" id="PKK60317.1"/>
    </source>
</evidence>
<organism evidence="2 3">
    <name type="scientific">Rhizophagus irregularis</name>
    <dbReference type="NCBI Taxonomy" id="588596"/>
    <lineage>
        <taxon>Eukaryota</taxon>
        <taxon>Fungi</taxon>
        <taxon>Fungi incertae sedis</taxon>
        <taxon>Mucoromycota</taxon>
        <taxon>Glomeromycotina</taxon>
        <taxon>Glomeromycetes</taxon>
        <taxon>Glomerales</taxon>
        <taxon>Glomeraceae</taxon>
        <taxon>Rhizophagus</taxon>
    </lineage>
</organism>
<reference evidence="2 3" key="1">
    <citation type="submission" date="2016-04" db="EMBL/GenBank/DDBJ databases">
        <title>Genome analyses suggest a sexual origin of heterokaryosis in a supposedly ancient asexual fungus.</title>
        <authorList>
            <person name="Ropars J."/>
            <person name="Sedzielewska K."/>
            <person name="Noel J."/>
            <person name="Charron P."/>
            <person name="Farinelli L."/>
            <person name="Marton T."/>
            <person name="Kruger M."/>
            <person name="Pelin A."/>
            <person name="Brachmann A."/>
            <person name="Corradi N."/>
        </authorList>
    </citation>
    <scope>NUCLEOTIDE SEQUENCE [LARGE SCALE GENOMIC DNA]</scope>
    <source>
        <strain evidence="2 3">C2</strain>
    </source>
</reference>
<keyword evidence="1" id="KW-1133">Transmembrane helix</keyword>
<keyword evidence="1" id="KW-0472">Membrane</keyword>
<comment type="caution">
    <text evidence="2">The sequence shown here is derived from an EMBL/GenBank/DDBJ whole genome shotgun (WGS) entry which is preliminary data.</text>
</comment>
<dbReference type="VEuPathDB" id="FungiDB:RhiirA1_535618"/>
<feature type="transmembrane region" description="Helical" evidence="1">
    <location>
        <begin position="65"/>
        <end position="81"/>
    </location>
</feature>
<reference evidence="2 3" key="2">
    <citation type="submission" date="2017-10" db="EMBL/GenBank/DDBJ databases">
        <title>Extensive intraspecific genome diversity in a model arbuscular mycorrhizal fungus.</title>
        <authorList>
            <person name="Chen E.C.H."/>
            <person name="Morin E."/>
            <person name="Baudet D."/>
            <person name="Noel J."/>
            <person name="Ndikumana S."/>
            <person name="Charron P."/>
            <person name="St-Onge C."/>
            <person name="Giorgi J."/>
            <person name="Grigoriev I.V."/>
            <person name="Roux C."/>
            <person name="Martin F.M."/>
            <person name="Corradi N."/>
        </authorList>
    </citation>
    <scope>NUCLEOTIDE SEQUENCE [LARGE SCALE GENOMIC DNA]</scope>
    <source>
        <strain evidence="2 3">C2</strain>
    </source>
</reference>
<dbReference type="AlphaFoldDB" id="A0A2N1MF91"/>